<name>A0AAV3Y8X8_9GAST</name>
<keyword evidence="7" id="KW-1185">Reference proteome</keyword>
<comment type="caution">
    <text evidence="6">The sequence shown here is derived from an EMBL/GenBank/DDBJ whole genome shotgun (WGS) entry which is preliminary data.</text>
</comment>
<evidence type="ECO:0000256" key="4">
    <source>
        <dbReference type="ARBA" id="ARBA00023242"/>
    </source>
</evidence>
<evidence type="ECO:0000313" key="7">
    <source>
        <dbReference type="Proteomes" id="UP000735302"/>
    </source>
</evidence>
<evidence type="ECO:0000256" key="3">
    <source>
        <dbReference type="ARBA" id="ARBA00023163"/>
    </source>
</evidence>
<dbReference type="Proteomes" id="UP000735302">
    <property type="component" value="Unassembled WGS sequence"/>
</dbReference>
<feature type="region of interest" description="Disordered" evidence="5">
    <location>
        <begin position="82"/>
        <end position="102"/>
    </location>
</feature>
<evidence type="ECO:0000256" key="2">
    <source>
        <dbReference type="ARBA" id="ARBA00022478"/>
    </source>
</evidence>
<dbReference type="AlphaFoldDB" id="A0AAV3Y8X8"/>
<keyword evidence="4" id="KW-0539">Nucleus</keyword>
<keyword evidence="2" id="KW-0240">DNA-directed RNA polymerase</keyword>
<dbReference type="GO" id="GO:0003677">
    <property type="term" value="F:DNA binding"/>
    <property type="evidence" value="ECO:0007669"/>
    <property type="project" value="InterPro"/>
</dbReference>
<dbReference type="Pfam" id="PF05132">
    <property type="entry name" value="RNA_pol_Rpc4"/>
    <property type="match status" value="1"/>
</dbReference>
<keyword evidence="3" id="KW-0804">Transcription</keyword>
<gene>
    <name evidence="6" type="ORF">PoB_000502400</name>
</gene>
<sequence length="195" mass="21061">MAPIKLPLNLNNAGIKTEVKTEIKVEPMDVEGIKRETLEFPATAPAPSSPASFKDILFNKSKSESDQLLVLQFPDTLPGLPASVLNEARPGPSSSSVSASQENELSQQLGACQLKDCPEGFMGKLRLRKSGKVELVLGDNIMEVLPGLDINFHQELVSVRTNGSTGQMVALGPVDHKLVVTPDYNHLITQISSFK</sequence>
<organism evidence="6 7">
    <name type="scientific">Plakobranchus ocellatus</name>
    <dbReference type="NCBI Taxonomy" id="259542"/>
    <lineage>
        <taxon>Eukaryota</taxon>
        <taxon>Metazoa</taxon>
        <taxon>Spiralia</taxon>
        <taxon>Lophotrochozoa</taxon>
        <taxon>Mollusca</taxon>
        <taxon>Gastropoda</taxon>
        <taxon>Heterobranchia</taxon>
        <taxon>Euthyneura</taxon>
        <taxon>Panpulmonata</taxon>
        <taxon>Sacoglossa</taxon>
        <taxon>Placobranchoidea</taxon>
        <taxon>Plakobranchidae</taxon>
        <taxon>Plakobranchus</taxon>
    </lineage>
</organism>
<protein>
    <submittedName>
        <fullName evidence="6">Polymerase (RNA) iii (DNA directed) polypeptide d, 44kda</fullName>
    </submittedName>
</protein>
<dbReference type="EMBL" id="BLXT01000588">
    <property type="protein sequence ID" value="GFN78518.1"/>
    <property type="molecule type" value="Genomic_DNA"/>
</dbReference>
<evidence type="ECO:0000313" key="6">
    <source>
        <dbReference type="EMBL" id="GFN78518.1"/>
    </source>
</evidence>
<comment type="subcellular location">
    <subcellularLocation>
        <location evidence="1">Nucleus</location>
    </subcellularLocation>
</comment>
<evidence type="ECO:0000256" key="1">
    <source>
        <dbReference type="ARBA" id="ARBA00004123"/>
    </source>
</evidence>
<dbReference type="PANTHER" id="PTHR13408:SF0">
    <property type="entry name" value="DNA-DIRECTED RNA POLYMERASE III SUBUNIT RPC4"/>
    <property type="match status" value="1"/>
</dbReference>
<dbReference type="GO" id="GO:0005666">
    <property type="term" value="C:RNA polymerase III complex"/>
    <property type="evidence" value="ECO:0007669"/>
    <property type="project" value="InterPro"/>
</dbReference>
<accession>A0AAV3Y8X8</accession>
<reference evidence="6 7" key="1">
    <citation type="journal article" date="2021" name="Elife">
        <title>Chloroplast acquisition without the gene transfer in kleptoplastic sea slugs, Plakobranchus ocellatus.</title>
        <authorList>
            <person name="Maeda T."/>
            <person name="Takahashi S."/>
            <person name="Yoshida T."/>
            <person name="Shimamura S."/>
            <person name="Takaki Y."/>
            <person name="Nagai Y."/>
            <person name="Toyoda A."/>
            <person name="Suzuki Y."/>
            <person name="Arimoto A."/>
            <person name="Ishii H."/>
            <person name="Satoh N."/>
            <person name="Nishiyama T."/>
            <person name="Hasebe M."/>
            <person name="Maruyama T."/>
            <person name="Minagawa J."/>
            <person name="Obokata J."/>
            <person name="Shigenobu S."/>
        </authorList>
    </citation>
    <scope>NUCLEOTIDE SEQUENCE [LARGE SCALE GENOMIC DNA]</scope>
</reference>
<proteinExistence type="predicted"/>
<dbReference type="InterPro" id="IPR007811">
    <property type="entry name" value="RPC4"/>
</dbReference>
<evidence type="ECO:0000256" key="5">
    <source>
        <dbReference type="SAM" id="MobiDB-lite"/>
    </source>
</evidence>
<dbReference type="PANTHER" id="PTHR13408">
    <property type="entry name" value="DNA-DIRECTED RNA POLYMERASE III"/>
    <property type="match status" value="1"/>
</dbReference>
<dbReference type="GO" id="GO:0042797">
    <property type="term" value="P:tRNA transcription by RNA polymerase III"/>
    <property type="evidence" value="ECO:0007669"/>
    <property type="project" value="TreeGrafter"/>
</dbReference>